<dbReference type="Proteomes" id="UP000239471">
    <property type="component" value="Unassembled WGS sequence"/>
</dbReference>
<gene>
    <name evidence="2" type="ORF">CLVI_23810</name>
</gene>
<evidence type="ECO:0000313" key="2">
    <source>
        <dbReference type="EMBL" id="PRR81656.1"/>
    </source>
</evidence>
<dbReference type="SUPFAM" id="SSF50346">
    <property type="entry name" value="PRC-barrel domain"/>
    <property type="match status" value="1"/>
</dbReference>
<keyword evidence="3" id="KW-1185">Reference proteome</keyword>
<evidence type="ECO:0000313" key="3">
    <source>
        <dbReference type="Proteomes" id="UP000239471"/>
    </source>
</evidence>
<dbReference type="PANTHER" id="PTHR40061">
    <property type="entry name" value="SPORULATION PROTEIN YLMC-RELATED"/>
    <property type="match status" value="1"/>
</dbReference>
<dbReference type="OrthoDB" id="6024937at2"/>
<dbReference type="AlphaFoldDB" id="A0A2T0BCM9"/>
<protein>
    <submittedName>
        <fullName evidence="2">PRC-barrel domain protein</fullName>
    </submittedName>
</protein>
<dbReference type="Pfam" id="PF05239">
    <property type="entry name" value="PRC"/>
    <property type="match status" value="1"/>
</dbReference>
<dbReference type="NCBIfam" id="TIGR02888">
    <property type="entry name" value="spore_YlmC_YmxH"/>
    <property type="match status" value="1"/>
</dbReference>
<dbReference type="PANTHER" id="PTHR40061:SF1">
    <property type="entry name" value="SPORULATION PROTEIN YLMC-RELATED"/>
    <property type="match status" value="1"/>
</dbReference>
<dbReference type="InterPro" id="IPR014238">
    <property type="entry name" value="Spore_YlmC/YmxH"/>
</dbReference>
<comment type="caution">
    <text evidence="2">The sequence shown here is derived from an EMBL/GenBank/DDBJ whole genome shotgun (WGS) entry which is preliminary data.</text>
</comment>
<accession>A0A2T0BCM9</accession>
<dbReference type="Gene3D" id="2.30.30.240">
    <property type="entry name" value="PRC-barrel domain"/>
    <property type="match status" value="1"/>
</dbReference>
<dbReference type="RefSeq" id="WP_106060321.1">
    <property type="nucleotide sequence ID" value="NZ_PVXQ01000026.1"/>
</dbReference>
<organism evidence="2 3">
    <name type="scientific">Clostridium vincentii</name>
    <dbReference type="NCBI Taxonomy" id="52704"/>
    <lineage>
        <taxon>Bacteria</taxon>
        <taxon>Bacillati</taxon>
        <taxon>Bacillota</taxon>
        <taxon>Clostridia</taxon>
        <taxon>Eubacteriales</taxon>
        <taxon>Clostridiaceae</taxon>
        <taxon>Clostridium</taxon>
    </lineage>
</organism>
<dbReference type="EMBL" id="PVXQ01000026">
    <property type="protein sequence ID" value="PRR81656.1"/>
    <property type="molecule type" value="Genomic_DNA"/>
</dbReference>
<sequence>MEESLNSINAMRTMEVIDINSGSKVGHIKDIKIDCDEQKVLSILLPGEVKGWFSKSEDLEVKWCDIVKVGVDVILVDLSNSDSKTLD</sequence>
<name>A0A2T0BCM9_9CLOT</name>
<reference evidence="2 3" key="1">
    <citation type="submission" date="2018-03" db="EMBL/GenBank/DDBJ databases">
        <title>Genome sequence of Clostridium vincentii DSM 10228.</title>
        <authorList>
            <person name="Poehlein A."/>
            <person name="Daniel R."/>
        </authorList>
    </citation>
    <scope>NUCLEOTIDE SEQUENCE [LARGE SCALE GENOMIC DNA]</scope>
    <source>
        <strain evidence="2 3">DSM 10228</strain>
    </source>
</reference>
<dbReference type="InterPro" id="IPR011033">
    <property type="entry name" value="PRC_barrel-like_sf"/>
</dbReference>
<feature type="domain" description="PRC-barrel" evidence="1">
    <location>
        <begin position="8"/>
        <end position="79"/>
    </location>
</feature>
<dbReference type="InterPro" id="IPR027275">
    <property type="entry name" value="PRC-brl_dom"/>
</dbReference>
<evidence type="ECO:0000259" key="1">
    <source>
        <dbReference type="Pfam" id="PF05239"/>
    </source>
</evidence>
<proteinExistence type="predicted"/>